<dbReference type="OrthoDB" id="9767616at2"/>
<dbReference type="RefSeq" id="WP_068139144.1">
    <property type="nucleotide sequence ID" value="NZ_AP014924.1"/>
</dbReference>
<dbReference type="Proteomes" id="UP000065807">
    <property type="component" value="Chromosome"/>
</dbReference>
<name>A0A0K2SN94_LIMPI</name>
<gene>
    <name evidence="2" type="ORF">LIP_2751</name>
</gene>
<feature type="domain" description="2,4-diaminopentanoate dehydrogenase C-terminal" evidence="1">
    <location>
        <begin position="149"/>
        <end position="338"/>
    </location>
</feature>
<dbReference type="CDD" id="cd24146">
    <property type="entry name" value="nat-AmDH_N_like"/>
    <property type="match status" value="1"/>
</dbReference>
<protein>
    <submittedName>
        <fullName evidence="2">Dihydrodipicolinate reductase</fullName>
    </submittedName>
</protein>
<sequence>MATPIIQLGLGPIGQGIVRHILARRDYDVVGAVDPAPDKAGRSLAEVVGLEAGAPGADAARSVTVRASLDEALAAASVAPVLAIHTTSSFLSQVTPQLVEAADRGLNVVSTCEELSYPFHHHPDQARAIDEAARRAGVSVLGTGVNPGFVMDLLPVCLTGVAASVLSVHVDRVVDAGTRRGPLKKKVGAGISLEEFHRRAASGTFGHIGLVESVAMVGAALGWTLTRITSDLRPKVAEEPYESPDVRVAPGDVLGIDQVAAGVDPTGAERIRFHLQMYVGAPDPHDTVRLEGNPPLELTIPRGTPGDVATMAAVINAIPQVIEAAPGLRTVVDLPVPRWRRP</sequence>
<accession>A0A0K2SN94</accession>
<reference evidence="3" key="2">
    <citation type="journal article" date="2016" name="Int. J. Syst. Evol. Microbiol.">
        <title>Complete genome sequence and cell structure of Limnochorda pilosa, a Gram-negative spore-former within the phylum Firmicutes.</title>
        <authorList>
            <person name="Watanabe M."/>
            <person name="Kojima H."/>
            <person name="Fukui M."/>
        </authorList>
    </citation>
    <scope>NUCLEOTIDE SEQUENCE [LARGE SCALE GENOMIC DNA]</scope>
    <source>
        <strain evidence="3">HC45</strain>
    </source>
</reference>
<dbReference type="Pfam" id="PF19328">
    <property type="entry name" value="DAP_DH_C"/>
    <property type="match status" value="1"/>
</dbReference>
<reference evidence="3" key="1">
    <citation type="submission" date="2015-07" db="EMBL/GenBank/DDBJ databases">
        <title>Complete genome sequence and phylogenetic analysis of Limnochorda pilosa.</title>
        <authorList>
            <person name="Watanabe M."/>
            <person name="Kojima H."/>
            <person name="Fukui M."/>
        </authorList>
    </citation>
    <scope>NUCLEOTIDE SEQUENCE [LARGE SCALE GENOMIC DNA]</scope>
    <source>
        <strain evidence="3">HC45</strain>
    </source>
</reference>
<dbReference type="EMBL" id="AP014924">
    <property type="protein sequence ID" value="BAS28581.1"/>
    <property type="molecule type" value="Genomic_DNA"/>
</dbReference>
<organism evidence="2 3">
    <name type="scientific">Limnochorda pilosa</name>
    <dbReference type="NCBI Taxonomy" id="1555112"/>
    <lineage>
        <taxon>Bacteria</taxon>
        <taxon>Bacillati</taxon>
        <taxon>Bacillota</taxon>
        <taxon>Limnochordia</taxon>
        <taxon>Limnochordales</taxon>
        <taxon>Limnochordaceae</taxon>
        <taxon>Limnochorda</taxon>
    </lineage>
</organism>
<dbReference type="InterPro" id="IPR036291">
    <property type="entry name" value="NAD(P)-bd_dom_sf"/>
</dbReference>
<keyword evidence="3" id="KW-1185">Reference proteome</keyword>
<evidence type="ECO:0000259" key="1">
    <source>
        <dbReference type="Pfam" id="PF19328"/>
    </source>
</evidence>
<dbReference type="AlphaFoldDB" id="A0A0K2SN94"/>
<dbReference type="InterPro" id="IPR045760">
    <property type="entry name" value="DAP_DH_C"/>
</dbReference>
<evidence type="ECO:0000313" key="2">
    <source>
        <dbReference type="EMBL" id="BAS28581.1"/>
    </source>
</evidence>
<dbReference type="SUPFAM" id="SSF51735">
    <property type="entry name" value="NAD(P)-binding Rossmann-fold domains"/>
    <property type="match status" value="1"/>
</dbReference>
<dbReference type="KEGG" id="lpil:LIP_2751"/>
<dbReference type="PATRIC" id="fig|1555112.3.peg.2793"/>
<dbReference type="Gene3D" id="3.40.50.720">
    <property type="entry name" value="NAD(P)-binding Rossmann-like Domain"/>
    <property type="match status" value="1"/>
</dbReference>
<proteinExistence type="predicted"/>
<evidence type="ECO:0000313" key="3">
    <source>
        <dbReference type="Proteomes" id="UP000065807"/>
    </source>
</evidence>